<keyword evidence="4" id="KW-0843">Virulence</keyword>
<gene>
    <name evidence="5" type="ORF">Plil01_001131300</name>
</gene>
<dbReference type="AlphaFoldDB" id="A0A9W6U6B7"/>
<dbReference type="PANTHER" id="PTHR33657:SF8">
    <property type="entry name" value="DOMAIN PROTEIN, PUTATIVE (AFU_ORTHOLOGUE AFUA_5G00600)-RELATED"/>
    <property type="match status" value="1"/>
</dbReference>
<evidence type="ECO:0000256" key="3">
    <source>
        <dbReference type="ARBA" id="ARBA00022525"/>
    </source>
</evidence>
<dbReference type="InterPro" id="IPR008701">
    <property type="entry name" value="NPP1"/>
</dbReference>
<name>A0A9W6U6B7_9STRA</name>
<dbReference type="PANTHER" id="PTHR33657">
    <property type="entry name" value="DOMAIN PROTEIN, PUTATIVE (AFU_ORTHOLOGUE AFUA_5G00600)-RELATED"/>
    <property type="match status" value="1"/>
</dbReference>
<evidence type="ECO:0000313" key="6">
    <source>
        <dbReference type="Proteomes" id="UP001165083"/>
    </source>
</evidence>
<sequence length="115" mass="12688">MYRAKGLPIGLAGVRAICMGLSTSRSDTEYRKHDSLPGWALAYNAVKVHHVLTALFGSACMEYTAMGGDFQDLIMWDQLPDAARAALNDSSNWGRAEVPFSDENIEDRLESGYPF</sequence>
<reference evidence="5" key="1">
    <citation type="submission" date="2023-04" db="EMBL/GenBank/DDBJ databases">
        <title>Phytophthora lilii NBRC 32176.</title>
        <authorList>
            <person name="Ichikawa N."/>
            <person name="Sato H."/>
            <person name="Tonouchi N."/>
        </authorList>
    </citation>
    <scope>NUCLEOTIDE SEQUENCE</scope>
    <source>
        <strain evidence="5">NBRC 32176</strain>
    </source>
</reference>
<keyword evidence="6" id="KW-1185">Reference proteome</keyword>
<dbReference type="OrthoDB" id="88568at2759"/>
<evidence type="ECO:0000313" key="5">
    <source>
        <dbReference type="EMBL" id="GMF27102.1"/>
    </source>
</evidence>
<dbReference type="GO" id="GO:0005576">
    <property type="term" value="C:extracellular region"/>
    <property type="evidence" value="ECO:0007669"/>
    <property type="project" value="UniProtKB-SubCell"/>
</dbReference>
<accession>A0A9W6U6B7</accession>
<dbReference type="EMBL" id="BSXW01000646">
    <property type="protein sequence ID" value="GMF27102.1"/>
    <property type="molecule type" value="Genomic_DNA"/>
</dbReference>
<evidence type="ECO:0000256" key="1">
    <source>
        <dbReference type="ARBA" id="ARBA00004613"/>
    </source>
</evidence>
<comment type="similarity">
    <text evidence="2">Belongs to the Necrosis inducing protein (NPP1) family.</text>
</comment>
<proteinExistence type="inferred from homology"/>
<dbReference type="Pfam" id="PF05630">
    <property type="entry name" value="NPP1"/>
    <property type="match status" value="1"/>
</dbReference>
<evidence type="ECO:0000256" key="2">
    <source>
        <dbReference type="ARBA" id="ARBA00009520"/>
    </source>
</evidence>
<evidence type="ECO:0000256" key="4">
    <source>
        <dbReference type="ARBA" id="ARBA00023026"/>
    </source>
</evidence>
<comment type="subcellular location">
    <subcellularLocation>
        <location evidence="1">Secreted</location>
    </subcellularLocation>
</comment>
<protein>
    <submittedName>
        <fullName evidence="5">Unnamed protein product</fullName>
    </submittedName>
</protein>
<comment type="caution">
    <text evidence="5">The sequence shown here is derived from an EMBL/GenBank/DDBJ whole genome shotgun (WGS) entry which is preliminary data.</text>
</comment>
<dbReference type="Proteomes" id="UP001165083">
    <property type="component" value="Unassembled WGS sequence"/>
</dbReference>
<keyword evidence="3" id="KW-0964">Secreted</keyword>
<organism evidence="5 6">
    <name type="scientific">Phytophthora lilii</name>
    <dbReference type="NCBI Taxonomy" id="2077276"/>
    <lineage>
        <taxon>Eukaryota</taxon>
        <taxon>Sar</taxon>
        <taxon>Stramenopiles</taxon>
        <taxon>Oomycota</taxon>
        <taxon>Peronosporomycetes</taxon>
        <taxon>Peronosporales</taxon>
        <taxon>Peronosporaceae</taxon>
        <taxon>Phytophthora</taxon>
    </lineage>
</organism>